<sequence length="290" mass="31839">MKTKYLFVLLSASLLFASSFIVDRKNHPQLGIVAGLAQDELIYAAGFRANGESVKRVLSPSLSDQEFLAKLKEIKAAKCKLVSCNLFFPGTLKIAGPEVVENRVLTYADSVLSRAGQAGVKYIVLGSGGARNIPAGYDIEKAKTDFVSMGKKLGEIAKKYQVTIVLENLETTETTFITSLKAAAEIVRKVDHPNFRLNADIFHMMREGESPEEIVAAGNLVGFCEIAEKEKRSLPGVMGDDFKPYLRALKKIGYRGFIFMEGSVKNPEVEIPLAFNYLSRQVAEVYGGNE</sequence>
<proteinExistence type="predicted"/>
<feature type="signal peptide" evidence="2">
    <location>
        <begin position="1"/>
        <end position="17"/>
    </location>
</feature>
<dbReference type="SUPFAM" id="SSF51658">
    <property type="entry name" value="Xylose isomerase-like"/>
    <property type="match status" value="1"/>
</dbReference>
<evidence type="ECO:0000313" key="5">
    <source>
        <dbReference type="Proteomes" id="UP000199572"/>
    </source>
</evidence>
<keyword evidence="1 4" id="KW-0413">Isomerase</keyword>
<gene>
    <name evidence="4" type="ORF">SAMN04488023_15021</name>
</gene>
<evidence type="ECO:0000256" key="1">
    <source>
        <dbReference type="ARBA" id="ARBA00023235"/>
    </source>
</evidence>
<reference evidence="4 5" key="1">
    <citation type="submission" date="2016-10" db="EMBL/GenBank/DDBJ databases">
        <authorList>
            <person name="de Groot N.N."/>
        </authorList>
    </citation>
    <scope>NUCLEOTIDE SEQUENCE [LARGE SCALE GENOMIC DNA]</scope>
    <source>
        <strain evidence="4 5">DSM 18610</strain>
    </source>
</reference>
<accession>A0A1H9VVJ4</accession>
<dbReference type="Proteomes" id="UP000199572">
    <property type="component" value="Unassembled WGS sequence"/>
</dbReference>
<dbReference type="InterPro" id="IPR036237">
    <property type="entry name" value="Xyl_isomerase-like_sf"/>
</dbReference>
<keyword evidence="5" id="KW-1185">Reference proteome</keyword>
<dbReference type="Gene3D" id="3.20.20.150">
    <property type="entry name" value="Divalent-metal-dependent TIM barrel enzymes"/>
    <property type="match status" value="1"/>
</dbReference>
<dbReference type="EMBL" id="FOGG01000050">
    <property type="protein sequence ID" value="SES25541.1"/>
    <property type="molecule type" value="Genomic_DNA"/>
</dbReference>
<keyword evidence="2" id="KW-0732">Signal</keyword>
<evidence type="ECO:0000313" key="4">
    <source>
        <dbReference type="EMBL" id="SES25541.1"/>
    </source>
</evidence>
<evidence type="ECO:0000259" key="3">
    <source>
        <dbReference type="Pfam" id="PF01261"/>
    </source>
</evidence>
<dbReference type="InterPro" id="IPR013022">
    <property type="entry name" value="Xyl_isomerase-like_TIM-brl"/>
</dbReference>
<feature type="chain" id="PRO_5011600071" evidence="2">
    <location>
        <begin position="18"/>
        <end position="290"/>
    </location>
</feature>
<dbReference type="OrthoDB" id="9814946at2"/>
<protein>
    <submittedName>
        <fullName evidence="4">Sugar phosphate isomerase/epimerase</fullName>
    </submittedName>
</protein>
<dbReference type="PANTHER" id="PTHR43489:SF7">
    <property type="entry name" value="3-DEHYDRO-D-GULOSIDE 4-EPIMERASE-RELATED"/>
    <property type="match status" value="1"/>
</dbReference>
<dbReference type="STRING" id="390241.SAMN04488023_15021"/>
<feature type="domain" description="Xylose isomerase-like TIM barrel" evidence="3">
    <location>
        <begin position="58"/>
        <end position="265"/>
    </location>
</feature>
<dbReference type="PANTHER" id="PTHR43489">
    <property type="entry name" value="ISOMERASE"/>
    <property type="match status" value="1"/>
</dbReference>
<dbReference type="AlphaFoldDB" id="A0A1H9VVJ4"/>
<dbReference type="RefSeq" id="WP_090889344.1">
    <property type="nucleotide sequence ID" value="NZ_FOGG01000050.1"/>
</dbReference>
<dbReference type="GO" id="GO:0016853">
    <property type="term" value="F:isomerase activity"/>
    <property type="evidence" value="ECO:0007669"/>
    <property type="project" value="UniProtKB-KW"/>
</dbReference>
<dbReference type="Pfam" id="PF01261">
    <property type="entry name" value="AP_endonuc_2"/>
    <property type="match status" value="1"/>
</dbReference>
<name>A0A1H9VVJ4_9SPHI</name>
<organism evidence="4 5">
    <name type="scientific">Pedobacter rhizosphaerae</name>
    <dbReference type="NCBI Taxonomy" id="390241"/>
    <lineage>
        <taxon>Bacteria</taxon>
        <taxon>Pseudomonadati</taxon>
        <taxon>Bacteroidota</taxon>
        <taxon>Sphingobacteriia</taxon>
        <taxon>Sphingobacteriales</taxon>
        <taxon>Sphingobacteriaceae</taxon>
        <taxon>Pedobacter</taxon>
    </lineage>
</organism>
<evidence type="ECO:0000256" key="2">
    <source>
        <dbReference type="SAM" id="SignalP"/>
    </source>
</evidence>
<dbReference type="InterPro" id="IPR050417">
    <property type="entry name" value="Sugar_Epim/Isomerase"/>
</dbReference>